<reference evidence="2" key="2">
    <citation type="journal article" date="2015" name="Data Brief">
        <title>Shoot transcriptome of the giant reed, Arundo donax.</title>
        <authorList>
            <person name="Barrero R.A."/>
            <person name="Guerrero F.D."/>
            <person name="Moolhuijzen P."/>
            <person name="Goolsby J.A."/>
            <person name="Tidwell J."/>
            <person name="Bellgard S.E."/>
            <person name="Bellgard M.I."/>
        </authorList>
    </citation>
    <scope>NUCLEOTIDE SEQUENCE</scope>
    <source>
        <tissue evidence="2">Shoot tissue taken approximately 20 cm above the soil surface</tissue>
    </source>
</reference>
<feature type="compositionally biased region" description="Polar residues" evidence="1">
    <location>
        <begin position="34"/>
        <end position="43"/>
    </location>
</feature>
<accession>A0A0A9F0B8</accession>
<dbReference type="AlphaFoldDB" id="A0A0A9F0B8"/>
<dbReference type="EMBL" id="GBRH01191421">
    <property type="protein sequence ID" value="JAE06475.1"/>
    <property type="molecule type" value="Transcribed_RNA"/>
</dbReference>
<reference evidence="2" key="1">
    <citation type="submission" date="2014-09" db="EMBL/GenBank/DDBJ databases">
        <authorList>
            <person name="Magalhaes I.L.F."/>
            <person name="Oliveira U."/>
            <person name="Santos F.R."/>
            <person name="Vidigal T.H.D.A."/>
            <person name="Brescovit A.D."/>
            <person name="Santos A.J."/>
        </authorList>
    </citation>
    <scope>NUCLEOTIDE SEQUENCE</scope>
    <source>
        <tissue evidence="2">Shoot tissue taken approximately 20 cm above the soil surface</tissue>
    </source>
</reference>
<sequence>MTQNLITNQFDGTLDQKLMAATTNLVAPPRTHSHLQNEISYSKTPLPPTTDDPPCRCPFLPMTPSAAKSPPAPDNRKGKG</sequence>
<protein>
    <submittedName>
        <fullName evidence="2">Uncharacterized protein</fullName>
    </submittedName>
</protein>
<organism evidence="2">
    <name type="scientific">Arundo donax</name>
    <name type="common">Giant reed</name>
    <name type="synonym">Donax arundinaceus</name>
    <dbReference type="NCBI Taxonomy" id="35708"/>
    <lineage>
        <taxon>Eukaryota</taxon>
        <taxon>Viridiplantae</taxon>
        <taxon>Streptophyta</taxon>
        <taxon>Embryophyta</taxon>
        <taxon>Tracheophyta</taxon>
        <taxon>Spermatophyta</taxon>
        <taxon>Magnoliopsida</taxon>
        <taxon>Liliopsida</taxon>
        <taxon>Poales</taxon>
        <taxon>Poaceae</taxon>
        <taxon>PACMAD clade</taxon>
        <taxon>Arundinoideae</taxon>
        <taxon>Arundineae</taxon>
        <taxon>Arundo</taxon>
    </lineage>
</organism>
<feature type="region of interest" description="Disordered" evidence="1">
    <location>
        <begin position="29"/>
        <end position="80"/>
    </location>
</feature>
<proteinExistence type="predicted"/>
<evidence type="ECO:0000313" key="2">
    <source>
        <dbReference type="EMBL" id="JAE06475.1"/>
    </source>
</evidence>
<evidence type="ECO:0000256" key="1">
    <source>
        <dbReference type="SAM" id="MobiDB-lite"/>
    </source>
</evidence>
<name>A0A0A9F0B8_ARUDO</name>